<protein>
    <submittedName>
        <fullName evidence="2">Uncharacterized protein</fullName>
    </submittedName>
</protein>
<evidence type="ECO:0000313" key="2">
    <source>
        <dbReference type="EMBL" id="GAA0143404.1"/>
    </source>
</evidence>
<comment type="caution">
    <text evidence="2">The sequence shown here is derived from an EMBL/GenBank/DDBJ whole genome shotgun (WGS) entry which is preliminary data.</text>
</comment>
<feature type="compositionally biased region" description="Basic and acidic residues" evidence="1">
    <location>
        <begin position="58"/>
        <end position="69"/>
    </location>
</feature>
<evidence type="ECO:0000256" key="1">
    <source>
        <dbReference type="SAM" id="MobiDB-lite"/>
    </source>
</evidence>
<feature type="compositionally biased region" description="Low complexity" evidence="1">
    <location>
        <begin position="89"/>
        <end position="99"/>
    </location>
</feature>
<dbReference type="AlphaFoldDB" id="A0AAV3NVY5"/>
<proteinExistence type="predicted"/>
<dbReference type="Proteomes" id="UP001454036">
    <property type="component" value="Unassembled WGS sequence"/>
</dbReference>
<reference evidence="2 3" key="1">
    <citation type="submission" date="2024-01" db="EMBL/GenBank/DDBJ databases">
        <title>The complete chloroplast genome sequence of Lithospermum erythrorhizon: insights into the phylogenetic relationship among Boraginaceae species and the maternal lineages of purple gromwells.</title>
        <authorList>
            <person name="Okada T."/>
            <person name="Watanabe K."/>
        </authorList>
    </citation>
    <scope>NUCLEOTIDE SEQUENCE [LARGE SCALE GENOMIC DNA]</scope>
</reference>
<keyword evidence="3" id="KW-1185">Reference proteome</keyword>
<evidence type="ECO:0000313" key="3">
    <source>
        <dbReference type="Proteomes" id="UP001454036"/>
    </source>
</evidence>
<accession>A0AAV3NVY5</accession>
<feature type="region of interest" description="Disordered" evidence="1">
    <location>
        <begin position="48"/>
        <end position="99"/>
    </location>
</feature>
<sequence>MLVWGVSCLDCLISGELGSFLLSRDYSYAQSDWDLVCRLLGNMSRSSETQQDNYELQARTDPHHMETSRAGELSQLAVPVNRTSDNRADPTAVARADAA</sequence>
<gene>
    <name evidence="2" type="ORF">LIER_04097</name>
</gene>
<name>A0AAV3NVY5_LITER</name>
<dbReference type="EMBL" id="BAABME010000513">
    <property type="protein sequence ID" value="GAA0143404.1"/>
    <property type="molecule type" value="Genomic_DNA"/>
</dbReference>
<organism evidence="2 3">
    <name type="scientific">Lithospermum erythrorhizon</name>
    <name type="common">Purple gromwell</name>
    <name type="synonym">Lithospermum officinale var. erythrorhizon</name>
    <dbReference type="NCBI Taxonomy" id="34254"/>
    <lineage>
        <taxon>Eukaryota</taxon>
        <taxon>Viridiplantae</taxon>
        <taxon>Streptophyta</taxon>
        <taxon>Embryophyta</taxon>
        <taxon>Tracheophyta</taxon>
        <taxon>Spermatophyta</taxon>
        <taxon>Magnoliopsida</taxon>
        <taxon>eudicotyledons</taxon>
        <taxon>Gunneridae</taxon>
        <taxon>Pentapetalae</taxon>
        <taxon>asterids</taxon>
        <taxon>lamiids</taxon>
        <taxon>Boraginales</taxon>
        <taxon>Boraginaceae</taxon>
        <taxon>Boraginoideae</taxon>
        <taxon>Lithospermeae</taxon>
        <taxon>Lithospermum</taxon>
    </lineage>
</organism>